<evidence type="ECO:0000313" key="2">
    <source>
        <dbReference type="Proteomes" id="UP000050794"/>
    </source>
</evidence>
<gene>
    <name evidence="1" type="ORF">TCNE_LOCUS17128</name>
</gene>
<dbReference type="Proteomes" id="UP000050794">
    <property type="component" value="Unassembled WGS sequence"/>
</dbReference>
<organism evidence="2 3">
    <name type="scientific">Toxocara canis</name>
    <name type="common">Canine roundworm</name>
    <dbReference type="NCBI Taxonomy" id="6265"/>
    <lineage>
        <taxon>Eukaryota</taxon>
        <taxon>Metazoa</taxon>
        <taxon>Ecdysozoa</taxon>
        <taxon>Nematoda</taxon>
        <taxon>Chromadorea</taxon>
        <taxon>Rhabditida</taxon>
        <taxon>Spirurina</taxon>
        <taxon>Ascaridomorpha</taxon>
        <taxon>Ascaridoidea</taxon>
        <taxon>Toxocaridae</taxon>
        <taxon>Toxocara</taxon>
    </lineage>
</organism>
<name>A0A183V8Q8_TOXCA</name>
<keyword evidence="2" id="KW-1185">Reference proteome</keyword>
<dbReference type="WBParaSite" id="TCNE_0001712901-mRNA-1">
    <property type="protein sequence ID" value="TCNE_0001712901-mRNA-1"/>
    <property type="gene ID" value="TCNE_0001712901"/>
</dbReference>
<dbReference type="AlphaFoldDB" id="A0A183V8Q8"/>
<protein>
    <submittedName>
        <fullName evidence="3">HET domain-containing protein</fullName>
    </submittedName>
</protein>
<proteinExistence type="predicted"/>
<dbReference type="EMBL" id="UYWY01024173">
    <property type="protein sequence ID" value="VDM48449.1"/>
    <property type="molecule type" value="Genomic_DNA"/>
</dbReference>
<reference evidence="3" key="1">
    <citation type="submission" date="2016-06" db="UniProtKB">
        <authorList>
            <consortium name="WormBaseParasite"/>
        </authorList>
    </citation>
    <scope>IDENTIFICATION</scope>
</reference>
<accession>A0A183V8Q8</accession>
<sequence>MTAESVASLQSNCMRLLALVGDTTFSLLPITLLPASLSDLVEQLRQDVKLFVRAHQSIVDIQPTWICVSSACRIDYPATLMRCIEATDPTTAFQLAAVNALHQRCVTIWNSLDYSQRGHLNKSPNPVVVAAAWRITERPYLLFYDDACSTAARNGWSTVLQFWLTLIGDEHELEPELGPEEAILLEEARNDARNVRQQPEFRAHLLPQNDERQRLVARLIIIAVKNQQWHILNQLPVDDAEEAFYHFFPDGRIQLSFLHILASSPRWVRSKTDWIARALLKWAPRSRGNTPRKQHYMVADVQHLFRSSAYDDVLRICEMSSTRNGKEMDLFQERVFIQQMCCIQNNTGFFNDILVDDVTSSEGLYSRKCI</sequence>
<evidence type="ECO:0000313" key="3">
    <source>
        <dbReference type="WBParaSite" id="TCNE_0001712901-mRNA-1"/>
    </source>
</evidence>
<evidence type="ECO:0000313" key="1">
    <source>
        <dbReference type="EMBL" id="VDM48449.1"/>
    </source>
</evidence>
<reference evidence="1 2" key="2">
    <citation type="submission" date="2018-11" db="EMBL/GenBank/DDBJ databases">
        <authorList>
            <consortium name="Pathogen Informatics"/>
        </authorList>
    </citation>
    <scope>NUCLEOTIDE SEQUENCE [LARGE SCALE GENOMIC DNA]</scope>
</reference>